<evidence type="ECO:0000313" key="1">
    <source>
        <dbReference type="EMBL" id="MBK8892144.1"/>
    </source>
</evidence>
<dbReference type="Pfam" id="PF13279">
    <property type="entry name" value="4HBT_2"/>
    <property type="match status" value="1"/>
</dbReference>
<dbReference type="EMBL" id="JADKBR010000023">
    <property type="protein sequence ID" value="MBK8892144.1"/>
    <property type="molecule type" value="Genomic_DNA"/>
</dbReference>
<dbReference type="Proteomes" id="UP000808146">
    <property type="component" value="Unassembled WGS sequence"/>
</dbReference>
<reference evidence="1" key="1">
    <citation type="submission" date="2020-10" db="EMBL/GenBank/DDBJ databases">
        <title>Connecting structure to function with the recovery of over 1000 high-quality activated sludge metagenome-assembled genomes encoding full-length rRNA genes using long-read sequencing.</title>
        <authorList>
            <person name="Singleton C.M."/>
            <person name="Petriglieri F."/>
            <person name="Kristensen J.M."/>
            <person name="Kirkegaard R.H."/>
            <person name="Michaelsen T.Y."/>
            <person name="Andersen M.H."/>
            <person name="Karst S.M."/>
            <person name="Dueholm M.S."/>
            <person name="Nielsen P.H."/>
            <person name="Albertsen M."/>
        </authorList>
    </citation>
    <scope>NUCLEOTIDE SEQUENCE</scope>
    <source>
        <strain evidence="1">OdNE_18-Q3-R46-58_BAT3C.305</strain>
    </source>
</reference>
<dbReference type="SUPFAM" id="SSF54637">
    <property type="entry name" value="Thioesterase/thiol ester dehydrase-isomerase"/>
    <property type="match status" value="1"/>
</dbReference>
<protein>
    <submittedName>
        <fullName evidence="1">Acyl-CoA thioesterase</fullName>
    </submittedName>
</protein>
<name>A0A9D7QK93_9RHOO</name>
<proteinExistence type="predicted"/>
<sequence>MARIQIDLPDRFSFSTTITIYDQHINYRNHLDNSALGTLVSEARVRFFKALGYTELDVEGAGIIVTDSAIQYRAEAFHGEVLVIEMTPAEFNKYGFDLVYRVGEQASGREVARGKIGIMFFDYAARKAMAVPAAFRGRFPA</sequence>
<gene>
    <name evidence="1" type="ORF">IPN75_18120</name>
</gene>
<dbReference type="Gene3D" id="3.10.129.10">
    <property type="entry name" value="Hotdog Thioesterase"/>
    <property type="match status" value="1"/>
</dbReference>
<dbReference type="AlphaFoldDB" id="A0A9D7QK93"/>
<dbReference type="InterPro" id="IPR029069">
    <property type="entry name" value="HotDog_dom_sf"/>
</dbReference>
<dbReference type="CDD" id="cd00586">
    <property type="entry name" value="4HBT"/>
    <property type="match status" value="1"/>
</dbReference>
<accession>A0A9D7QK93</accession>
<organism evidence="1 2">
    <name type="scientific">Candidatus Dechloromonas phosphorivorans</name>
    <dbReference type="NCBI Taxonomy" id="2899244"/>
    <lineage>
        <taxon>Bacteria</taxon>
        <taxon>Pseudomonadati</taxon>
        <taxon>Pseudomonadota</taxon>
        <taxon>Betaproteobacteria</taxon>
        <taxon>Rhodocyclales</taxon>
        <taxon>Azonexaceae</taxon>
        <taxon>Dechloromonas</taxon>
    </lineage>
</organism>
<comment type="caution">
    <text evidence="1">The sequence shown here is derived from an EMBL/GenBank/DDBJ whole genome shotgun (WGS) entry which is preliminary data.</text>
</comment>
<evidence type="ECO:0000313" key="2">
    <source>
        <dbReference type="Proteomes" id="UP000808146"/>
    </source>
</evidence>